<name>A0ACA9U9Z5_BIOOC</name>
<evidence type="ECO:0000313" key="1">
    <source>
        <dbReference type="EMBL" id="CAG9950046.1"/>
    </source>
</evidence>
<reference evidence="1" key="2">
    <citation type="submission" date="2021-10" db="EMBL/GenBank/DDBJ databases">
        <authorList>
            <person name="Piombo E."/>
        </authorList>
    </citation>
    <scope>NUCLEOTIDE SEQUENCE</scope>
</reference>
<reference evidence="1" key="1">
    <citation type="submission" date="2020-04" db="EMBL/GenBank/DDBJ databases">
        <authorList>
            <person name="Broberg M."/>
        </authorList>
    </citation>
    <scope>NUCLEOTIDE SEQUENCE</scope>
</reference>
<proteinExistence type="predicted"/>
<protein>
    <submittedName>
        <fullName evidence="1">Uncharacterized protein</fullName>
    </submittedName>
</protein>
<comment type="caution">
    <text evidence="1">The sequence shown here is derived from an EMBL/GenBank/DDBJ whole genome shotgun (WGS) entry which is preliminary data.</text>
</comment>
<dbReference type="Proteomes" id="UP000836387">
    <property type="component" value="Unassembled WGS sequence"/>
</dbReference>
<keyword evidence="2" id="KW-1185">Reference proteome</keyword>
<accession>A0ACA9U9Z5</accession>
<organism evidence="1 2">
    <name type="scientific">Clonostachys rosea f. rosea IK726</name>
    <dbReference type="NCBI Taxonomy" id="1349383"/>
    <lineage>
        <taxon>Eukaryota</taxon>
        <taxon>Fungi</taxon>
        <taxon>Dikarya</taxon>
        <taxon>Ascomycota</taxon>
        <taxon>Pezizomycotina</taxon>
        <taxon>Sordariomycetes</taxon>
        <taxon>Hypocreomycetidae</taxon>
        <taxon>Hypocreales</taxon>
        <taxon>Bionectriaceae</taxon>
        <taxon>Clonostachys</taxon>
    </lineage>
</organism>
<dbReference type="EMBL" id="CADEHS020000134">
    <property type="protein sequence ID" value="CAG9950046.1"/>
    <property type="molecule type" value="Genomic_DNA"/>
</dbReference>
<gene>
    <name evidence="1" type="ORF">CRV2_00019377</name>
</gene>
<evidence type="ECO:0000313" key="2">
    <source>
        <dbReference type="Proteomes" id="UP000836387"/>
    </source>
</evidence>
<sequence length="79" mass="8438">MKHINDRIGLPIPIQKFFKIVYGISSVGLPVATTDDSPTCRIFTNHNGSEGLARNVKSIEGLGKAKLWEIAEAACAAVG</sequence>